<accession>A0A0D0BQP3</accession>
<name>A0A0D0BQP3_9AGAR</name>
<evidence type="ECO:0000313" key="1">
    <source>
        <dbReference type="EMBL" id="KIK51944.1"/>
    </source>
</evidence>
<sequence>MTLTVPPQEILDAIVDLVESKKDLKSLSLTHHCFLPRSRWHLFSTIRLLYGGYDSSLNYESTAPSTLALKRNRESLSLSSFLAAFKDTAAKNSLITCSVRTLTLSLNAGDGNPNHDTEMPDPDVYLPFTNLQALQVLFSRSYHDIINVQTTQKWRFPRLLRLIQMNSFSLQHLAIDKCSLQEPSWERIFSCIASLKQLNTLVLRYALLVSRKPTFMVEKSLSLGGPTEAEETSGSEGNAQHLRRLFLDQNEPELEREAISTSRYFPLLHLDTLALRFCSSFHLWGQIAVLRNVGKELISLTIDIESNFIKESYLRGITLPNLTHFQLMSESLNDNVYSIFSWLIHQSTLFFHHPPSDSHTDVPPFNHNSSSKLRFVHLTFSLNLNDRVDYALADTQLTRLISSIPLLEVITADVTVSEFGSVAQTGEECLERNFPTAYETGKMKYGKVEKWWELR</sequence>
<organism evidence="1 2">
    <name type="scientific">Collybiopsis luxurians FD-317 M1</name>
    <dbReference type="NCBI Taxonomy" id="944289"/>
    <lineage>
        <taxon>Eukaryota</taxon>
        <taxon>Fungi</taxon>
        <taxon>Dikarya</taxon>
        <taxon>Basidiomycota</taxon>
        <taxon>Agaricomycotina</taxon>
        <taxon>Agaricomycetes</taxon>
        <taxon>Agaricomycetidae</taxon>
        <taxon>Agaricales</taxon>
        <taxon>Marasmiineae</taxon>
        <taxon>Omphalotaceae</taxon>
        <taxon>Collybiopsis</taxon>
        <taxon>Collybiopsis luxurians</taxon>
    </lineage>
</organism>
<evidence type="ECO:0000313" key="2">
    <source>
        <dbReference type="Proteomes" id="UP000053593"/>
    </source>
</evidence>
<dbReference type="OrthoDB" id="2745898at2759"/>
<protein>
    <submittedName>
        <fullName evidence="1">Uncharacterized protein</fullName>
    </submittedName>
</protein>
<proteinExistence type="predicted"/>
<dbReference type="HOGENOM" id="CLU_601360_0_0_1"/>
<dbReference type="EMBL" id="KN834851">
    <property type="protein sequence ID" value="KIK51944.1"/>
    <property type="molecule type" value="Genomic_DNA"/>
</dbReference>
<dbReference type="Proteomes" id="UP000053593">
    <property type="component" value="Unassembled WGS sequence"/>
</dbReference>
<gene>
    <name evidence="1" type="ORF">GYMLUDRAFT_265651</name>
</gene>
<dbReference type="AlphaFoldDB" id="A0A0D0BQP3"/>
<reference evidence="1 2" key="1">
    <citation type="submission" date="2014-04" db="EMBL/GenBank/DDBJ databases">
        <title>Evolutionary Origins and Diversification of the Mycorrhizal Mutualists.</title>
        <authorList>
            <consortium name="DOE Joint Genome Institute"/>
            <consortium name="Mycorrhizal Genomics Consortium"/>
            <person name="Kohler A."/>
            <person name="Kuo A."/>
            <person name="Nagy L.G."/>
            <person name="Floudas D."/>
            <person name="Copeland A."/>
            <person name="Barry K.W."/>
            <person name="Cichocki N."/>
            <person name="Veneault-Fourrey C."/>
            <person name="LaButti K."/>
            <person name="Lindquist E.A."/>
            <person name="Lipzen A."/>
            <person name="Lundell T."/>
            <person name="Morin E."/>
            <person name="Murat C."/>
            <person name="Riley R."/>
            <person name="Ohm R."/>
            <person name="Sun H."/>
            <person name="Tunlid A."/>
            <person name="Henrissat B."/>
            <person name="Grigoriev I.V."/>
            <person name="Hibbett D.S."/>
            <person name="Martin F."/>
        </authorList>
    </citation>
    <scope>NUCLEOTIDE SEQUENCE [LARGE SCALE GENOMIC DNA]</scope>
    <source>
        <strain evidence="1 2">FD-317 M1</strain>
    </source>
</reference>
<keyword evidence="2" id="KW-1185">Reference proteome</keyword>